<protein>
    <submittedName>
        <fullName evidence="3">Heavy metal-binding domain-containing protein</fullName>
    </submittedName>
</protein>
<keyword evidence="2" id="KW-0472">Membrane</keyword>
<evidence type="ECO:0000256" key="1">
    <source>
        <dbReference type="ARBA" id="ARBA00010751"/>
    </source>
</evidence>
<keyword evidence="4" id="KW-1185">Reference proteome</keyword>
<comment type="similarity">
    <text evidence="1">Belongs to the UPF0145 family.</text>
</comment>
<dbReference type="PANTHER" id="PTHR34068">
    <property type="entry name" value="UPF0145 PROTEIN YBJQ"/>
    <property type="match status" value="1"/>
</dbReference>
<dbReference type="Proteomes" id="UP000664417">
    <property type="component" value="Unassembled WGS sequence"/>
</dbReference>
<evidence type="ECO:0000256" key="2">
    <source>
        <dbReference type="SAM" id="Phobius"/>
    </source>
</evidence>
<dbReference type="AlphaFoldDB" id="A0A8J7U5J8"/>
<dbReference type="Pfam" id="PF01906">
    <property type="entry name" value="YbjQ_1"/>
    <property type="match status" value="1"/>
</dbReference>
<sequence length="164" mass="18191">MAEYLVFLPYLVPIVLLVGGGLVGWRRERDHYASIEARESQYARQPMLNSRTLPAEAQSARTEMVTGSVVISIDRFKQFLGALRGFFGGEINAYASLIDRARREAVLRMREQALGADIIVNLKMETASLSKGGEKQMGTVEVLAYGTAVWYSDQPPRHRSIGGV</sequence>
<keyword evidence="2" id="KW-1133">Transmembrane helix</keyword>
<dbReference type="EMBL" id="JAFREP010000040">
    <property type="protein sequence ID" value="MBO1322638.1"/>
    <property type="molecule type" value="Genomic_DNA"/>
</dbReference>
<dbReference type="PANTHER" id="PTHR34068:SF2">
    <property type="entry name" value="UPF0145 PROTEIN SCO3412"/>
    <property type="match status" value="1"/>
</dbReference>
<organism evidence="3 4">
    <name type="scientific">Acanthopleuribacter pedis</name>
    <dbReference type="NCBI Taxonomy" id="442870"/>
    <lineage>
        <taxon>Bacteria</taxon>
        <taxon>Pseudomonadati</taxon>
        <taxon>Acidobacteriota</taxon>
        <taxon>Holophagae</taxon>
        <taxon>Acanthopleuribacterales</taxon>
        <taxon>Acanthopleuribacteraceae</taxon>
        <taxon>Acanthopleuribacter</taxon>
    </lineage>
</organism>
<accession>A0A8J7U5J8</accession>
<feature type="transmembrane region" description="Helical" evidence="2">
    <location>
        <begin position="6"/>
        <end position="25"/>
    </location>
</feature>
<dbReference type="SUPFAM" id="SSF117782">
    <property type="entry name" value="YbjQ-like"/>
    <property type="match status" value="1"/>
</dbReference>
<keyword evidence="2" id="KW-0812">Transmembrane</keyword>
<dbReference type="RefSeq" id="WP_207862611.1">
    <property type="nucleotide sequence ID" value="NZ_JAFREP010000040.1"/>
</dbReference>
<dbReference type="InterPro" id="IPR035439">
    <property type="entry name" value="UPF0145_dom_sf"/>
</dbReference>
<dbReference type="InterPro" id="IPR002765">
    <property type="entry name" value="UPF0145_YbjQ-like"/>
</dbReference>
<proteinExistence type="inferred from homology"/>
<gene>
    <name evidence="3" type="ORF">J3U88_29460</name>
</gene>
<comment type="caution">
    <text evidence="3">The sequence shown here is derived from an EMBL/GenBank/DDBJ whole genome shotgun (WGS) entry which is preliminary data.</text>
</comment>
<evidence type="ECO:0000313" key="3">
    <source>
        <dbReference type="EMBL" id="MBO1322638.1"/>
    </source>
</evidence>
<reference evidence="3" key="1">
    <citation type="submission" date="2021-03" db="EMBL/GenBank/DDBJ databases">
        <authorList>
            <person name="Wang G."/>
        </authorList>
    </citation>
    <scope>NUCLEOTIDE SEQUENCE</scope>
    <source>
        <strain evidence="3">KCTC 12899</strain>
    </source>
</reference>
<dbReference type="Gene3D" id="3.30.110.70">
    <property type="entry name" value="Hypothetical protein apc22750. Chain B"/>
    <property type="match status" value="1"/>
</dbReference>
<evidence type="ECO:0000313" key="4">
    <source>
        <dbReference type="Proteomes" id="UP000664417"/>
    </source>
</evidence>
<name>A0A8J7U5J8_9BACT</name>